<dbReference type="SMART" id="SM00332">
    <property type="entry name" value="PP2Cc"/>
    <property type="match status" value="1"/>
</dbReference>
<keyword evidence="6" id="KW-0832">Ubl conjugation</keyword>
<protein>
    <recommendedName>
        <fullName evidence="11">TGF-beta-activated kinase 1 and MAP3K7-binding protein 1</fullName>
    </recommendedName>
    <alternativeName>
        <fullName evidence="12">Mitogen-activated protein kinase kinase kinase 7-interacting protein 1</fullName>
    </alternativeName>
    <alternativeName>
        <fullName evidence="13">TGF-beta-activated kinase 1-binding protein 1</fullName>
    </alternativeName>
</protein>
<evidence type="ECO:0000256" key="1">
    <source>
        <dbReference type="ARBA" id="ARBA00004397"/>
    </source>
</evidence>
<dbReference type="InterPro" id="IPR036457">
    <property type="entry name" value="PPM-type-like_dom_sf"/>
</dbReference>
<keyword evidence="3" id="KW-0963">Cytoplasm</keyword>
<dbReference type="PANTHER" id="PTHR13832">
    <property type="entry name" value="PROTEIN PHOSPHATASE 2C"/>
    <property type="match status" value="1"/>
</dbReference>
<evidence type="ECO:0000256" key="11">
    <source>
        <dbReference type="ARBA" id="ARBA00074232"/>
    </source>
</evidence>
<dbReference type="GO" id="GO:0007165">
    <property type="term" value="P:signal transduction"/>
    <property type="evidence" value="ECO:0007669"/>
    <property type="project" value="UniProtKB-ARBA"/>
</dbReference>
<comment type="subcellular location">
    <subcellularLocation>
        <location evidence="2">Cytoplasm</location>
        <location evidence="2">Cytosol</location>
    </subcellularLocation>
    <subcellularLocation>
        <location evidence="1">Endoplasmic reticulum membrane</location>
        <topology evidence="1">Peripheral membrane protein</topology>
        <orientation evidence="1">Cytoplasmic side</orientation>
    </subcellularLocation>
</comment>
<dbReference type="CDD" id="cd00143">
    <property type="entry name" value="PP2Cc"/>
    <property type="match status" value="1"/>
</dbReference>
<evidence type="ECO:0000256" key="6">
    <source>
        <dbReference type="ARBA" id="ARBA00022843"/>
    </source>
</evidence>
<evidence type="ECO:0000256" key="9">
    <source>
        <dbReference type="ARBA" id="ARBA00057862"/>
    </source>
</evidence>
<name>A0A833RGH0_9HYME</name>
<reference evidence="16" key="1">
    <citation type="submission" date="2019-11" db="EMBL/GenBank/DDBJ databases">
        <title>The nuclear and mitochondrial genomes of Frieseomelitta varia - a highly eusocial stingless bee (Meliponini) with a permanently sterile worker caste.</title>
        <authorList>
            <person name="Freitas F.C.P."/>
            <person name="Lourenco A.P."/>
            <person name="Nunes F.M.F."/>
            <person name="Paschoal A.R."/>
            <person name="Abreu F.C.P."/>
            <person name="Barbin F.O."/>
            <person name="Bataglia L."/>
            <person name="Cardoso-Junior C.A.M."/>
            <person name="Cervoni M.S."/>
            <person name="Silva S.R."/>
            <person name="Dalarmi F."/>
            <person name="Del Lama M.A."/>
            <person name="Depintor T.S."/>
            <person name="Ferreira K.M."/>
            <person name="Goria P.S."/>
            <person name="Jaskot M.C."/>
            <person name="Lago D.C."/>
            <person name="Luna-Lucena D."/>
            <person name="Moda L.M."/>
            <person name="Nascimento L."/>
            <person name="Pedrino M."/>
            <person name="Rabico F.O."/>
            <person name="Sanches F.C."/>
            <person name="Santos D.E."/>
            <person name="Santos C.G."/>
            <person name="Vieira J."/>
            <person name="Lopes T.F."/>
            <person name="Barchuk A.R."/>
            <person name="Hartfelder K."/>
            <person name="Simoes Z.L.P."/>
            <person name="Bitondi M.M.G."/>
            <person name="Pinheiro D.G."/>
        </authorList>
    </citation>
    <scope>NUCLEOTIDE SEQUENCE</scope>
    <source>
        <strain evidence="16">USP_RPSP 00005682</strain>
        <tissue evidence="16">Whole individual</tissue>
    </source>
</reference>
<feature type="region of interest" description="Disordered" evidence="14">
    <location>
        <begin position="418"/>
        <end position="457"/>
    </location>
</feature>
<proteinExistence type="predicted"/>
<evidence type="ECO:0000256" key="7">
    <source>
        <dbReference type="ARBA" id="ARBA00023136"/>
    </source>
</evidence>
<gene>
    <name evidence="16" type="ORF">E2986_07969</name>
</gene>
<keyword evidence="17" id="KW-1185">Reference proteome</keyword>
<evidence type="ECO:0000256" key="13">
    <source>
        <dbReference type="ARBA" id="ARBA00080658"/>
    </source>
</evidence>
<dbReference type="GO" id="GO:0005829">
    <property type="term" value="C:cytosol"/>
    <property type="evidence" value="ECO:0007669"/>
    <property type="project" value="UniProtKB-SubCell"/>
</dbReference>
<evidence type="ECO:0000313" key="17">
    <source>
        <dbReference type="Proteomes" id="UP000655588"/>
    </source>
</evidence>
<dbReference type="InterPro" id="IPR001932">
    <property type="entry name" value="PPM-type_phosphatase-like_dom"/>
</dbReference>
<comment type="function">
    <text evidence="9">Key adapter protein that plays an essential role in JNK and NF-kappa-B activation and proinflammatory cytokines production in response to stimulation with TLRs and cytokines. Mechanistically, associates with the catalytic domain of MAP3K7/TAK1 to trigger MAP3K7/TAK1 autophosphorylation leading to its full activation. Similarly, associates with MAPK14 and triggers its autophosphorylation and subsequent activation. In turn, MAPK14 phosphorylates TAB1 and inhibits MAP3K7/TAK1 activation in a feedback control mechanism. Also plays a role in recruiting MAPK14 to the TAK1 complex for the phosphorylation of the TAB2 and TAB3 regulatory subunits.</text>
</comment>
<dbReference type="Gene3D" id="3.60.40.10">
    <property type="entry name" value="PPM-type phosphatase domain"/>
    <property type="match status" value="1"/>
</dbReference>
<dbReference type="AlphaFoldDB" id="A0A833RGH0"/>
<organism evidence="16 17">
    <name type="scientific">Frieseomelitta varia</name>
    <dbReference type="NCBI Taxonomy" id="561572"/>
    <lineage>
        <taxon>Eukaryota</taxon>
        <taxon>Metazoa</taxon>
        <taxon>Ecdysozoa</taxon>
        <taxon>Arthropoda</taxon>
        <taxon>Hexapoda</taxon>
        <taxon>Insecta</taxon>
        <taxon>Pterygota</taxon>
        <taxon>Neoptera</taxon>
        <taxon>Endopterygota</taxon>
        <taxon>Hymenoptera</taxon>
        <taxon>Apocrita</taxon>
        <taxon>Aculeata</taxon>
        <taxon>Apoidea</taxon>
        <taxon>Anthophila</taxon>
        <taxon>Apidae</taxon>
        <taxon>Frieseomelitta</taxon>
    </lineage>
</organism>
<feature type="compositionally biased region" description="Low complexity" evidence="14">
    <location>
        <begin position="432"/>
        <end position="442"/>
    </location>
</feature>
<evidence type="ECO:0000256" key="12">
    <source>
        <dbReference type="ARBA" id="ARBA00080486"/>
    </source>
</evidence>
<evidence type="ECO:0000259" key="15">
    <source>
        <dbReference type="PROSITE" id="PS51746"/>
    </source>
</evidence>
<dbReference type="InterPro" id="IPR015655">
    <property type="entry name" value="PP2C"/>
</dbReference>
<evidence type="ECO:0000256" key="5">
    <source>
        <dbReference type="ARBA" id="ARBA00022824"/>
    </source>
</evidence>
<evidence type="ECO:0000313" key="16">
    <source>
        <dbReference type="EMBL" id="KAF3423294.1"/>
    </source>
</evidence>
<sequence length="486" mass="54860">MPTRAERPNLIPFQDTQYSWTDDLPVCKQSGVGFSTNQIYREDGYRQEEHPFEDRSFHCRYDDSTFLYGVFDGHEGTKVANFAMQRMAAEILLGQLNGKSTDEEVKEVLRQAFIAVERGYLDSIGDLLAERTSLQFDIPDGLNSYETYQKFPHLVSLVEVDKLNALNCELSAGTSAVVALVYRGKLYVANVGDSRALLCKTDANQVLRVVQLSVDHDLRNEDELLRLSHLELDTDSIRQGSRIGNQETTRCLGNYLIKGGYREFEELASATAEPVIAEPEIHGGIELDDSCKFLLLMSRGLYKSLEEVTGIDQFKKYEIIIDCIYSNAFLSSRTKFQFQVQSTLTGVAQAVVDKVVRIHHDINMSNLQSTVTTGKRDDITLLVRNFNFPLPHALKSPTNPSVRFNPIIESTQITTIPDNEYSTTSATEENSDFSTTETSSSSDIYPPGARPMNRNTRIKPYVNFSEYYENVEKRRREGTLPEATPV</sequence>
<feature type="domain" description="PPM-type phosphatase" evidence="15">
    <location>
        <begin position="31"/>
        <end position="386"/>
    </location>
</feature>
<evidence type="ECO:0000256" key="3">
    <source>
        <dbReference type="ARBA" id="ARBA00022490"/>
    </source>
</evidence>
<dbReference type="PROSITE" id="PS51746">
    <property type="entry name" value="PPM_2"/>
    <property type="match status" value="1"/>
</dbReference>
<dbReference type="EMBL" id="WNWW01000577">
    <property type="protein sequence ID" value="KAF3423294.1"/>
    <property type="molecule type" value="Genomic_DNA"/>
</dbReference>
<dbReference type="FunFam" id="3.60.40.10:FF:000014">
    <property type="entry name" value="TGF-beta-activated kinase 1 and MAP3K7-binding protein 1-like"/>
    <property type="match status" value="1"/>
</dbReference>
<dbReference type="Pfam" id="PF00481">
    <property type="entry name" value="PP2C"/>
    <property type="match status" value="1"/>
</dbReference>
<dbReference type="GO" id="GO:0005789">
    <property type="term" value="C:endoplasmic reticulum membrane"/>
    <property type="evidence" value="ECO:0007669"/>
    <property type="project" value="UniProtKB-SubCell"/>
</dbReference>
<evidence type="ECO:0000256" key="8">
    <source>
        <dbReference type="ARBA" id="ARBA00023180"/>
    </source>
</evidence>
<dbReference type="GO" id="GO:0004722">
    <property type="term" value="F:protein serine/threonine phosphatase activity"/>
    <property type="evidence" value="ECO:0007669"/>
    <property type="project" value="InterPro"/>
</dbReference>
<dbReference type="Proteomes" id="UP000655588">
    <property type="component" value="Unassembled WGS sequence"/>
</dbReference>
<keyword evidence="8" id="KW-0325">Glycoprotein</keyword>
<keyword evidence="4" id="KW-0597">Phosphoprotein</keyword>
<dbReference type="SUPFAM" id="SSF81606">
    <property type="entry name" value="PP2C-like"/>
    <property type="match status" value="1"/>
</dbReference>
<evidence type="ECO:0000256" key="4">
    <source>
        <dbReference type="ARBA" id="ARBA00022553"/>
    </source>
</evidence>
<dbReference type="PANTHER" id="PTHR13832:SF533">
    <property type="entry name" value="TGF-BETA-ACTIVATED KINASE 1 AND MAP3K7-BINDING PROTEIN 1"/>
    <property type="match status" value="1"/>
</dbReference>
<evidence type="ECO:0000256" key="2">
    <source>
        <dbReference type="ARBA" id="ARBA00004514"/>
    </source>
</evidence>
<comment type="caution">
    <text evidence="16">The sequence shown here is derived from an EMBL/GenBank/DDBJ whole genome shotgun (WGS) entry which is preliminary data.</text>
</comment>
<keyword evidence="7" id="KW-0472">Membrane</keyword>
<dbReference type="GO" id="GO:0008047">
    <property type="term" value="F:enzyme activator activity"/>
    <property type="evidence" value="ECO:0007669"/>
    <property type="project" value="UniProtKB-ARBA"/>
</dbReference>
<dbReference type="GO" id="GO:1902533">
    <property type="term" value="P:positive regulation of intracellular signal transduction"/>
    <property type="evidence" value="ECO:0007669"/>
    <property type="project" value="UniProtKB-ARBA"/>
</dbReference>
<evidence type="ECO:0000256" key="14">
    <source>
        <dbReference type="SAM" id="MobiDB-lite"/>
    </source>
</evidence>
<evidence type="ECO:0000256" key="10">
    <source>
        <dbReference type="ARBA" id="ARBA00062935"/>
    </source>
</evidence>
<accession>A0A833RGH0</accession>
<comment type="subunit">
    <text evidence="10">Interacts with XIAP and BIRC7. Interacts with TRAF6 and MAP3K7; during IL-1 signaling. Identified in the TRIKA2 complex composed of MAP3K7, TAB1 and TAB2. Interacts with TRAF6 and MAPK14; these interactions allow MAPK14 autophosphorylation. Interacts with STING1; interaction takes place following cGAMP activation and promotes TAB1 recruitment to the endoplasmic reticulum, triggering MAP3K7/TAK1 activation and STING1 phosphorylation.</text>
</comment>
<keyword evidence="5" id="KW-0256">Endoplasmic reticulum</keyword>